<evidence type="ECO:0000313" key="5">
    <source>
        <dbReference type="EMBL" id="MPN40859.1"/>
    </source>
</evidence>
<sequence length="94" mass="10104">MPATCSGAARPGPPVAKRSDKLSFNEKRELESLPDRIAALEAEQVSIQTRLADPALYQNAPAEVASLSARLDALDGEIEAAMLRWELLETRSAG</sequence>
<dbReference type="InterPro" id="IPR037118">
    <property type="entry name" value="Val-tRNA_synth_C_sf"/>
</dbReference>
<protein>
    <recommendedName>
        <fullName evidence="4">ABC transporter Uup C-terminal domain-containing protein</fullName>
    </recommendedName>
</protein>
<evidence type="ECO:0000256" key="3">
    <source>
        <dbReference type="SAM" id="MobiDB-lite"/>
    </source>
</evidence>
<dbReference type="AlphaFoldDB" id="A0A645HRL9"/>
<comment type="caution">
    <text evidence="5">The sequence shown here is derived from an EMBL/GenBank/DDBJ whole genome shotgun (WGS) entry which is preliminary data.</text>
</comment>
<dbReference type="InterPro" id="IPR032524">
    <property type="entry name" value="ABC_tran_C"/>
</dbReference>
<reference evidence="5" key="1">
    <citation type="submission" date="2019-08" db="EMBL/GenBank/DDBJ databases">
        <authorList>
            <person name="Kucharzyk K."/>
            <person name="Murdoch R.W."/>
            <person name="Higgins S."/>
            <person name="Loffler F."/>
        </authorList>
    </citation>
    <scope>NUCLEOTIDE SEQUENCE</scope>
</reference>
<dbReference type="Pfam" id="PF16326">
    <property type="entry name" value="ABC_tran_CTD"/>
    <property type="match status" value="1"/>
</dbReference>
<dbReference type="GO" id="GO:0003677">
    <property type="term" value="F:DNA binding"/>
    <property type="evidence" value="ECO:0007669"/>
    <property type="project" value="InterPro"/>
</dbReference>
<feature type="region of interest" description="Disordered" evidence="3">
    <location>
        <begin position="1"/>
        <end position="23"/>
    </location>
</feature>
<dbReference type="Gene3D" id="1.10.287.380">
    <property type="entry name" value="Valyl-tRNA synthetase, C-terminal domain"/>
    <property type="match status" value="1"/>
</dbReference>
<feature type="domain" description="ABC transporter Uup C-terminal" evidence="4">
    <location>
        <begin position="21"/>
        <end position="89"/>
    </location>
</feature>
<organism evidence="5">
    <name type="scientific">bioreactor metagenome</name>
    <dbReference type="NCBI Taxonomy" id="1076179"/>
    <lineage>
        <taxon>unclassified sequences</taxon>
        <taxon>metagenomes</taxon>
        <taxon>ecological metagenomes</taxon>
    </lineage>
</organism>
<dbReference type="GO" id="GO:0005524">
    <property type="term" value="F:ATP binding"/>
    <property type="evidence" value="ECO:0007669"/>
    <property type="project" value="UniProtKB-KW"/>
</dbReference>
<evidence type="ECO:0000256" key="2">
    <source>
        <dbReference type="ARBA" id="ARBA00022840"/>
    </source>
</evidence>
<evidence type="ECO:0000256" key="1">
    <source>
        <dbReference type="ARBA" id="ARBA00022741"/>
    </source>
</evidence>
<dbReference type="EMBL" id="VSSQ01097541">
    <property type="protein sequence ID" value="MPN40859.1"/>
    <property type="molecule type" value="Genomic_DNA"/>
</dbReference>
<keyword evidence="1" id="KW-0547">Nucleotide-binding</keyword>
<accession>A0A645HRL9</accession>
<keyword evidence="2" id="KW-0067">ATP-binding</keyword>
<name>A0A645HRL9_9ZZZZ</name>
<evidence type="ECO:0000259" key="4">
    <source>
        <dbReference type="Pfam" id="PF16326"/>
    </source>
</evidence>
<gene>
    <name evidence="5" type="ORF">SDC9_188399</name>
</gene>
<proteinExistence type="predicted"/>